<keyword evidence="1" id="KW-1133">Transmembrane helix</keyword>
<keyword evidence="1" id="KW-0472">Membrane</keyword>
<organism evidence="2 3">
    <name type="scientific">Phyllosticta citriasiana</name>
    <dbReference type="NCBI Taxonomy" id="595635"/>
    <lineage>
        <taxon>Eukaryota</taxon>
        <taxon>Fungi</taxon>
        <taxon>Dikarya</taxon>
        <taxon>Ascomycota</taxon>
        <taxon>Pezizomycotina</taxon>
        <taxon>Dothideomycetes</taxon>
        <taxon>Dothideomycetes incertae sedis</taxon>
        <taxon>Botryosphaeriales</taxon>
        <taxon>Phyllostictaceae</taxon>
        <taxon>Phyllosticta</taxon>
    </lineage>
</organism>
<feature type="transmembrane region" description="Helical" evidence="1">
    <location>
        <begin position="71"/>
        <end position="90"/>
    </location>
</feature>
<evidence type="ECO:0000313" key="2">
    <source>
        <dbReference type="EMBL" id="KAK7513080.1"/>
    </source>
</evidence>
<evidence type="ECO:0000313" key="3">
    <source>
        <dbReference type="Proteomes" id="UP001363622"/>
    </source>
</evidence>
<reference evidence="2 3" key="1">
    <citation type="submission" date="2024-04" db="EMBL/GenBank/DDBJ databases">
        <title>Phyllosticta paracitricarpa is synonymous to the EU quarantine fungus P. citricarpa based on phylogenomic analyses.</title>
        <authorList>
            <consortium name="Lawrence Berkeley National Laboratory"/>
            <person name="Van Ingen-Buijs V.A."/>
            <person name="Van Westerhoven A.C."/>
            <person name="Haridas S."/>
            <person name="Skiadas P."/>
            <person name="Martin F."/>
            <person name="Groenewald J.Z."/>
            <person name="Crous P.W."/>
            <person name="Seidl M.F."/>
        </authorList>
    </citation>
    <scope>NUCLEOTIDE SEQUENCE [LARGE SCALE GENOMIC DNA]</scope>
    <source>
        <strain evidence="2 3">CBS 123371</strain>
    </source>
</reference>
<sequence length="91" mass="10771">MRGDGVMTRQECLLRFSRRMRLRLKLRLHLVVKKVCMFGSRLSWFRLPFFPCFSSFFFKIFSYLVCDDAIFGAWCVVVSGWLVVNCVLCTE</sequence>
<feature type="transmembrane region" description="Helical" evidence="1">
    <location>
        <begin position="44"/>
        <end position="65"/>
    </location>
</feature>
<evidence type="ECO:0000256" key="1">
    <source>
        <dbReference type="SAM" id="Phobius"/>
    </source>
</evidence>
<gene>
    <name evidence="2" type="ORF">IWZ03DRAFT_45274</name>
</gene>
<comment type="caution">
    <text evidence="2">The sequence shown here is derived from an EMBL/GenBank/DDBJ whole genome shotgun (WGS) entry which is preliminary data.</text>
</comment>
<keyword evidence="1" id="KW-0812">Transmembrane</keyword>
<protein>
    <recommendedName>
        <fullName evidence="4">Transmembrane protein</fullName>
    </recommendedName>
</protein>
<name>A0ABR1KEW1_9PEZI</name>
<dbReference type="Proteomes" id="UP001363622">
    <property type="component" value="Unassembled WGS sequence"/>
</dbReference>
<evidence type="ECO:0008006" key="4">
    <source>
        <dbReference type="Google" id="ProtNLM"/>
    </source>
</evidence>
<proteinExistence type="predicted"/>
<dbReference type="EMBL" id="JBBPHU010000010">
    <property type="protein sequence ID" value="KAK7513080.1"/>
    <property type="molecule type" value="Genomic_DNA"/>
</dbReference>
<accession>A0ABR1KEW1</accession>
<keyword evidence="3" id="KW-1185">Reference proteome</keyword>